<feature type="transmembrane region" description="Helical" evidence="2">
    <location>
        <begin position="276"/>
        <end position="294"/>
    </location>
</feature>
<dbReference type="Proteomes" id="UP000237822">
    <property type="component" value="Unassembled WGS sequence"/>
</dbReference>
<keyword evidence="2" id="KW-0472">Membrane</keyword>
<dbReference type="OrthoDB" id="3778510at2"/>
<evidence type="ECO:0000256" key="2">
    <source>
        <dbReference type="SAM" id="Phobius"/>
    </source>
</evidence>
<feature type="transmembrane region" description="Helical" evidence="2">
    <location>
        <begin position="370"/>
        <end position="390"/>
    </location>
</feature>
<keyword evidence="4" id="KW-1185">Reference proteome</keyword>
<feature type="transmembrane region" description="Helical" evidence="2">
    <location>
        <begin position="31"/>
        <end position="48"/>
    </location>
</feature>
<feature type="transmembrane region" description="Helical" evidence="2">
    <location>
        <begin position="314"/>
        <end position="330"/>
    </location>
</feature>
<evidence type="ECO:0000313" key="4">
    <source>
        <dbReference type="Proteomes" id="UP000237822"/>
    </source>
</evidence>
<name>A0A2T0UUB7_9MICO</name>
<reference evidence="3 4" key="1">
    <citation type="submission" date="2018-03" db="EMBL/GenBank/DDBJ databases">
        <title>Genomic Encyclopedia of Archaeal and Bacterial Type Strains, Phase II (KMG-II): from individual species to whole genera.</title>
        <authorList>
            <person name="Goeker M."/>
        </authorList>
    </citation>
    <scope>NUCLEOTIDE SEQUENCE [LARGE SCALE GENOMIC DNA]</scope>
    <source>
        <strain evidence="3 4">ATCC BAA-1496</strain>
    </source>
</reference>
<feature type="transmembrane region" description="Helical" evidence="2">
    <location>
        <begin position="132"/>
        <end position="150"/>
    </location>
</feature>
<protein>
    <recommendedName>
        <fullName evidence="5">4-amino-4-deoxy-L-arabinose transferase-like glycosyltransferase</fullName>
    </recommendedName>
</protein>
<evidence type="ECO:0008006" key="5">
    <source>
        <dbReference type="Google" id="ProtNLM"/>
    </source>
</evidence>
<organism evidence="3 4">
    <name type="scientific">Knoellia remsis</name>
    <dbReference type="NCBI Taxonomy" id="407159"/>
    <lineage>
        <taxon>Bacteria</taxon>
        <taxon>Bacillati</taxon>
        <taxon>Actinomycetota</taxon>
        <taxon>Actinomycetes</taxon>
        <taxon>Micrococcales</taxon>
        <taxon>Intrasporangiaceae</taxon>
        <taxon>Knoellia</taxon>
    </lineage>
</organism>
<dbReference type="EMBL" id="PVTI01000005">
    <property type="protein sequence ID" value="PRY61529.1"/>
    <property type="molecule type" value="Genomic_DNA"/>
</dbReference>
<dbReference type="AlphaFoldDB" id="A0A2T0UUB7"/>
<accession>A0A2T0UUB7</accession>
<keyword evidence="2" id="KW-1133">Transmembrane helix</keyword>
<feature type="region of interest" description="Disordered" evidence="1">
    <location>
        <begin position="1"/>
        <end position="20"/>
    </location>
</feature>
<keyword evidence="2" id="KW-0812">Transmembrane</keyword>
<feature type="transmembrane region" description="Helical" evidence="2">
    <location>
        <begin position="342"/>
        <end position="364"/>
    </location>
</feature>
<gene>
    <name evidence="3" type="ORF">BCF74_10587</name>
</gene>
<comment type="caution">
    <text evidence="3">The sequence shown here is derived from an EMBL/GenBank/DDBJ whole genome shotgun (WGS) entry which is preliminary data.</text>
</comment>
<feature type="transmembrane region" description="Helical" evidence="2">
    <location>
        <begin position="156"/>
        <end position="177"/>
    </location>
</feature>
<evidence type="ECO:0000313" key="3">
    <source>
        <dbReference type="EMBL" id="PRY61529.1"/>
    </source>
</evidence>
<sequence>MTEAVTAVPPDHDTSDEEGTDSFVVRNPIRVAALTIVAVTMAFRLTVLKDGWFITDDFMLTTRALENDLDWDYLTRVHTGHFEPVGFAVMWLLAHFAPLDWNVTVALLIAGQVVVAWLVWRLLCTLFGRRPLVLVPFALYCLTPLTLPAFTWLSAAIIWLPLMAMIAGALRHHVLYVRHGRVANAVGATAWLLFGAVSFEKFLVYLPYVAVFTLALVPETRLRPGPLLRLVRRTWVVWAGYAVVTAGFVWIYLWSAGRSDTPATIGAPTASTLSSFAYFAVLRNFVPAAFGGPWSWTSVSYGTGYPSSPPAFDWFFWVVATLCVLATFAVRRGAGRAWASLATYLVASMATLAVSRVLVIGSAAGLEPRYIADAALPLVVAVGYVLMALPNEQRPWHRSPTLLPSGLARRVGITSGSLLATAVFVLSLNSYNGYARIQSANPYRPFTEKARASVSALPAQAQIYDVALPVDIIGPLALEYNRTSRFLSPFATTAQRRDMYDRTYYTNPYYLTTDGSIVPMTVEGAVSKRVPGTSCGYVAEDGRIEIPLESRVFDWTWVVRVGYVSDSDTSATITLGLDSVPVRLTQGAGQVIVPLQGTASSVIVQDLHPWAQVCVGDVTVGNPAPR</sequence>
<evidence type="ECO:0000256" key="1">
    <source>
        <dbReference type="SAM" id="MobiDB-lite"/>
    </source>
</evidence>
<feature type="transmembrane region" description="Helical" evidence="2">
    <location>
        <begin position="101"/>
        <end position="120"/>
    </location>
</feature>
<dbReference type="RefSeq" id="WP_146132875.1">
    <property type="nucleotide sequence ID" value="NZ_PVTI01000005.1"/>
</dbReference>
<proteinExistence type="predicted"/>
<feature type="transmembrane region" description="Helical" evidence="2">
    <location>
        <begin position="189"/>
        <end position="215"/>
    </location>
</feature>
<feature type="transmembrane region" description="Helical" evidence="2">
    <location>
        <begin position="235"/>
        <end position="255"/>
    </location>
</feature>